<feature type="region of interest" description="Disordered" evidence="1">
    <location>
        <begin position="196"/>
        <end position="220"/>
    </location>
</feature>
<dbReference type="Proteomes" id="UP001190700">
    <property type="component" value="Unassembled WGS sequence"/>
</dbReference>
<feature type="compositionally biased region" description="Polar residues" evidence="1">
    <location>
        <begin position="18"/>
        <end position="34"/>
    </location>
</feature>
<sequence length="220" mass="25134">MSSLVLPKLALERVGPPSQLSGPGTDAQLGSPTSRLGAVASPRVPSTWESEMSEVRRRTREFIAEREQEFWREIGLRAESLLSERVAALKEEIHDKNNMVQTELLSDEVLRRKARRDIAHHVTLALNRKQLYEWPEAKIMEQMTCLVRMEQREKLGLSTSPIKSARTNKKEDERFNLVNKAIDARRVKPWNILVEGKTNAPWPAPPQTAREPIQNPHHSP</sequence>
<accession>A0AAE0C1E3</accession>
<gene>
    <name evidence="2" type="ORF">CYMTET_44889</name>
</gene>
<reference evidence="2 3" key="1">
    <citation type="journal article" date="2015" name="Genome Biol. Evol.">
        <title>Comparative Genomics of a Bacterivorous Green Alga Reveals Evolutionary Causalities and Consequences of Phago-Mixotrophic Mode of Nutrition.</title>
        <authorList>
            <person name="Burns J.A."/>
            <person name="Paasch A."/>
            <person name="Narechania A."/>
            <person name="Kim E."/>
        </authorList>
    </citation>
    <scope>NUCLEOTIDE SEQUENCE [LARGE SCALE GENOMIC DNA]</scope>
    <source>
        <strain evidence="2 3">PLY_AMNH</strain>
    </source>
</reference>
<feature type="non-terminal residue" evidence="2">
    <location>
        <position position="220"/>
    </location>
</feature>
<evidence type="ECO:0000313" key="2">
    <source>
        <dbReference type="EMBL" id="KAK3245547.1"/>
    </source>
</evidence>
<feature type="region of interest" description="Disordered" evidence="1">
    <location>
        <begin position="14"/>
        <end position="41"/>
    </location>
</feature>
<comment type="caution">
    <text evidence="2">The sequence shown here is derived from an EMBL/GenBank/DDBJ whole genome shotgun (WGS) entry which is preliminary data.</text>
</comment>
<dbReference type="AlphaFoldDB" id="A0AAE0C1E3"/>
<evidence type="ECO:0000256" key="1">
    <source>
        <dbReference type="SAM" id="MobiDB-lite"/>
    </source>
</evidence>
<evidence type="ECO:0000313" key="3">
    <source>
        <dbReference type="Proteomes" id="UP001190700"/>
    </source>
</evidence>
<dbReference type="EMBL" id="LGRX02030546">
    <property type="protein sequence ID" value="KAK3245547.1"/>
    <property type="molecule type" value="Genomic_DNA"/>
</dbReference>
<proteinExistence type="predicted"/>
<keyword evidence="3" id="KW-1185">Reference proteome</keyword>
<name>A0AAE0C1E3_9CHLO</name>
<protein>
    <submittedName>
        <fullName evidence="2">Uncharacterized protein</fullName>
    </submittedName>
</protein>
<organism evidence="2 3">
    <name type="scientific">Cymbomonas tetramitiformis</name>
    <dbReference type="NCBI Taxonomy" id="36881"/>
    <lineage>
        <taxon>Eukaryota</taxon>
        <taxon>Viridiplantae</taxon>
        <taxon>Chlorophyta</taxon>
        <taxon>Pyramimonadophyceae</taxon>
        <taxon>Pyramimonadales</taxon>
        <taxon>Pyramimonadaceae</taxon>
        <taxon>Cymbomonas</taxon>
    </lineage>
</organism>